<sequence length="110" mass="12193">NASTTIVPFDLGIDLLEEGAREEKKNRKEDPSHGKERSRSGWEGSEIFLPPSLPSRDVMCTRTCIADPPVEWKWMNPYFSPSDSGGLSCFIVEGNAWEDVLPQGIVKAAL</sequence>
<feature type="compositionally biased region" description="Basic and acidic residues" evidence="1">
    <location>
        <begin position="20"/>
        <end position="40"/>
    </location>
</feature>
<feature type="non-terminal residue" evidence="2">
    <location>
        <position position="1"/>
    </location>
</feature>
<dbReference type="AlphaFoldDB" id="A0AAV4TK26"/>
<gene>
    <name evidence="2" type="ORF">CDAR_457971</name>
</gene>
<evidence type="ECO:0000313" key="3">
    <source>
        <dbReference type="Proteomes" id="UP001054837"/>
    </source>
</evidence>
<organism evidence="2 3">
    <name type="scientific">Caerostris darwini</name>
    <dbReference type="NCBI Taxonomy" id="1538125"/>
    <lineage>
        <taxon>Eukaryota</taxon>
        <taxon>Metazoa</taxon>
        <taxon>Ecdysozoa</taxon>
        <taxon>Arthropoda</taxon>
        <taxon>Chelicerata</taxon>
        <taxon>Arachnida</taxon>
        <taxon>Araneae</taxon>
        <taxon>Araneomorphae</taxon>
        <taxon>Entelegynae</taxon>
        <taxon>Araneoidea</taxon>
        <taxon>Araneidae</taxon>
        <taxon>Caerostris</taxon>
    </lineage>
</organism>
<protein>
    <submittedName>
        <fullName evidence="2">Uncharacterized protein</fullName>
    </submittedName>
</protein>
<reference evidence="2 3" key="1">
    <citation type="submission" date="2021-06" db="EMBL/GenBank/DDBJ databases">
        <title>Caerostris darwini draft genome.</title>
        <authorList>
            <person name="Kono N."/>
            <person name="Arakawa K."/>
        </authorList>
    </citation>
    <scope>NUCLEOTIDE SEQUENCE [LARGE SCALE GENOMIC DNA]</scope>
</reference>
<evidence type="ECO:0000313" key="2">
    <source>
        <dbReference type="EMBL" id="GIY46465.1"/>
    </source>
</evidence>
<dbReference type="Proteomes" id="UP001054837">
    <property type="component" value="Unassembled WGS sequence"/>
</dbReference>
<evidence type="ECO:0000256" key="1">
    <source>
        <dbReference type="SAM" id="MobiDB-lite"/>
    </source>
</evidence>
<proteinExistence type="predicted"/>
<keyword evidence="3" id="KW-1185">Reference proteome</keyword>
<feature type="region of interest" description="Disordered" evidence="1">
    <location>
        <begin position="20"/>
        <end position="47"/>
    </location>
</feature>
<name>A0AAV4TK26_9ARAC</name>
<dbReference type="EMBL" id="BPLQ01009767">
    <property type="protein sequence ID" value="GIY46465.1"/>
    <property type="molecule type" value="Genomic_DNA"/>
</dbReference>
<comment type="caution">
    <text evidence="2">The sequence shown here is derived from an EMBL/GenBank/DDBJ whole genome shotgun (WGS) entry which is preliminary data.</text>
</comment>
<accession>A0AAV4TK26</accession>